<keyword evidence="6" id="KW-0539">Nucleus</keyword>
<evidence type="ECO:0000256" key="3">
    <source>
        <dbReference type="ARBA" id="ARBA00009730"/>
    </source>
</evidence>
<dbReference type="SUPFAM" id="SSF57783">
    <property type="entry name" value="Zinc beta-ribbon"/>
    <property type="match status" value="1"/>
</dbReference>
<evidence type="ECO:0000256" key="2">
    <source>
        <dbReference type="ARBA" id="ARBA00004123"/>
    </source>
</evidence>
<comment type="function">
    <text evidence="1">Transcription elongation factor implicated in the maintenance of proper chromatin structure in actively transcribed regions.</text>
</comment>
<sequence>MDNISKRPVFTREQIDTELKKIVLLDRILAENGALTLNQLNNVVTKIDKGKNFKTLNDMITFIGMRTNVFDVSFDLVRNHSQEFREMFGYLVNLLCNTNQSERTVELVYQAIMQFKIVVHEVGNTEKKVCHFLEKHRRFFTLRRNNTVALNSLCLEIPSVWEREALPTYENTIRYDKSIVLDGIGKVVSAVVSTGYIKIQVVRGPWTAHTVFGLSKNVSNEINLASRYPIGTLVKILAHRAYYAAHLWTATKVVLANDCDNIWCVGETGRMDRMLEKYQCVLKDRNLIEVERVNNPEIAEKFSGSPNQKCDTKLVNSSKSAQFMVKSINGKAEEAEASTENSIDMEMEMNSNYGKFYNDVIQDEIKKIREVDECLRDGAKTFRQIFDRLIEGDTFAYYSYMVDFIIVRSHLYEILEDRVWMRSYTFRSEMLKFLRYIDKKSRENVTVNTLRKLINANDGDFMEELLSYAENADTFLKFIEKHVSLIELAEALDMLSAYFSKNKLYFIFKVDLIVDIEMGKRKVKRKPPPKVKSIVPLETQFNCPFCNHERVCEVKMDRERNVGFISCRVCLEDFQTNINYLSEPIDVYSDWIDACEQANR</sequence>
<evidence type="ECO:0000256" key="4">
    <source>
        <dbReference type="ARBA" id="ARBA00014973"/>
    </source>
</evidence>
<evidence type="ECO:0000256" key="1">
    <source>
        <dbReference type="ARBA" id="ARBA00003357"/>
    </source>
</evidence>
<dbReference type="GO" id="GO:0006368">
    <property type="term" value="P:transcription elongation by RNA polymerase II"/>
    <property type="evidence" value="ECO:0007669"/>
    <property type="project" value="TreeGrafter"/>
</dbReference>
<dbReference type="GO" id="GO:0008023">
    <property type="term" value="C:transcription elongation factor complex"/>
    <property type="evidence" value="ECO:0007669"/>
    <property type="project" value="TreeGrafter"/>
</dbReference>
<keyword evidence="5" id="KW-0862">Zinc</keyword>
<evidence type="ECO:0000256" key="5">
    <source>
        <dbReference type="ARBA" id="ARBA00022833"/>
    </source>
</evidence>
<dbReference type="AlphaFoldDB" id="A0A498SM38"/>
<dbReference type="PANTHER" id="PTHR20934">
    <property type="entry name" value="TRANSCRIPTION ELONGATION FACTOR 1 HOMOLOG"/>
    <property type="match status" value="1"/>
</dbReference>
<name>A0A498SM38_ACAVI</name>
<protein>
    <recommendedName>
        <fullName evidence="4">Transcription elongation factor 1 homolog</fullName>
    </recommendedName>
</protein>
<gene>
    <name evidence="7" type="ORF">NAV_LOCUS5775</name>
</gene>
<keyword evidence="8" id="KW-1185">Reference proteome</keyword>
<reference evidence="7 8" key="1">
    <citation type="submission" date="2018-08" db="EMBL/GenBank/DDBJ databases">
        <authorList>
            <person name="Laetsch R D."/>
            <person name="Stevens L."/>
            <person name="Kumar S."/>
            <person name="Blaxter L. M."/>
        </authorList>
    </citation>
    <scope>NUCLEOTIDE SEQUENCE [LARGE SCALE GENOMIC DNA]</scope>
</reference>
<dbReference type="Proteomes" id="UP000276991">
    <property type="component" value="Unassembled WGS sequence"/>
</dbReference>
<dbReference type="GO" id="GO:0000993">
    <property type="term" value="F:RNA polymerase II complex binding"/>
    <property type="evidence" value="ECO:0007669"/>
    <property type="project" value="TreeGrafter"/>
</dbReference>
<dbReference type="InterPro" id="IPR007808">
    <property type="entry name" value="Elf1"/>
</dbReference>
<evidence type="ECO:0000313" key="8">
    <source>
        <dbReference type="Proteomes" id="UP000276991"/>
    </source>
</evidence>
<dbReference type="Gene3D" id="2.20.25.190">
    <property type="match status" value="1"/>
</dbReference>
<dbReference type="STRING" id="6277.A0A498SM38"/>
<comment type="similarity">
    <text evidence="3">Belongs to the ELOF1 family.</text>
</comment>
<evidence type="ECO:0000313" key="7">
    <source>
        <dbReference type="EMBL" id="VBB30984.1"/>
    </source>
</evidence>
<organism evidence="7 8">
    <name type="scientific">Acanthocheilonema viteae</name>
    <name type="common">Filarial nematode worm</name>
    <name type="synonym">Dipetalonema viteae</name>
    <dbReference type="NCBI Taxonomy" id="6277"/>
    <lineage>
        <taxon>Eukaryota</taxon>
        <taxon>Metazoa</taxon>
        <taxon>Ecdysozoa</taxon>
        <taxon>Nematoda</taxon>
        <taxon>Chromadorea</taxon>
        <taxon>Rhabditida</taxon>
        <taxon>Spirurina</taxon>
        <taxon>Spiruromorpha</taxon>
        <taxon>Filarioidea</taxon>
        <taxon>Onchocercidae</taxon>
        <taxon>Acanthocheilonema</taxon>
    </lineage>
</organism>
<dbReference type="OrthoDB" id="5827722at2759"/>
<proteinExistence type="inferred from homology"/>
<dbReference type="InterPro" id="IPR038567">
    <property type="entry name" value="T_Elf1_sf"/>
</dbReference>
<dbReference type="PANTHER" id="PTHR20934:SF0">
    <property type="entry name" value="TRANSCRIPTION ELONGATION FACTOR 1 HOMOLOG"/>
    <property type="match status" value="1"/>
</dbReference>
<accession>A0A498SM38</accession>
<dbReference type="Pfam" id="PF05129">
    <property type="entry name" value="Zn_ribbon_Elf1"/>
    <property type="match status" value="1"/>
</dbReference>
<evidence type="ECO:0000256" key="6">
    <source>
        <dbReference type="ARBA" id="ARBA00023242"/>
    </source>
</evidence>
<comment type="subcellular location">
    <subcellularLocation>
        <location evidence="2">Nucleus</location>
    </subcellularLocation>
</comment>
<dbReference type="FunFam" id="2.20.25.190:FF:000002">
    <property type="entry name" value="Transcription elongation factor 1 homolog"/>
    <property type="match status" value="1"/>
</dbReference>
<dbReference type="EMBL" id="UPTC01001063">
    <property type="protein sequence ID" value="VBB30984.1"/>
    <property type="molecule type" value="Genomic_DNA"/>
</dbReference>